<evidence type="ECO:0000313" key="1">
    <source>
        <dbReference type="EMBL" id="HAF73586.1"/>
    </source>
</evidence>
<organism evidence="1 2">
    <name type="scientific">Corynebacterium variabile</name>
    <dbReference type="NCBI Taxonomy" id="1727"/>
    <lineage>
        <taxon>Bacteria</taxon>
        <taxon>Bacillati</taxon>
        <taxon>Actinomycetota</taxon>
        <taxon>Actinomycetes</taxon>
        <taxon>Mycobacteriales</taxon>
        <taxon>Corynebacteriaceae</taxon>
        <taxon>Corynebacterium</taxon>
    </lineage>
</organism>
<gene>
    <name evidence="1" type="ORF">DCL06_13340</name>
</gene>
<dbReference type="Proteomes" id="UP000260925">
    <property type="component" value="Unassembled WGS sequence"/>
</dbReference>
<sequence>MIRLVPPLTITDTDVREAVAILKELLK</sequence>
<dbReference type="AlphaFoldDB" id="A0A3B9QXA2"/>
<evidence type="ECO:0000313" key="2">
    <source>
        <dbReference type="Proteomes" id="UP000260925"/>
    </source>
</evidence>
<dbReference type="InterPro" id="IPR015422">
    <property type="entry name" value="PyrdxlP-dep_Trfase_small"/>
</dbReference>
<reference evidence="1 2" key="1">
    <citation type="journal article" date="2018" name="Nat. Biotechnol.">
        <title>A standardized bacterial taxonomy based on genome phylogeny substantially revises the tree of life.</title>
        <authorList>
            <person name="Parks D.H."/>
            <person name="Chuvochina M."/>
            <person name="Waite D.W."/>
            <person name="Rinke C."/>
            <person name="Skarshewski A."/>
            <person name="Chaumeil P.A."/>
            <person name="Hugenholtz P."/>
        </authorList>
    </citation>
    <scope>NUCLEOTIDE SEQUENCE [LARGE SCALE GENOMIC DNA]</scope>
    <source>
        <strain evidence="1">UBA9851</strain>
    </source>
</reference>
<accession>A0A3B9QXA2</accession>
<proteinExistence type="predicted"/>
<comment type="caution">
    <text evidence="1">The sequence shown here is derived from an EMBL/GenBank/DDBJ whole genome shotgun (WGS) entry which is preliminary data.</text>
</comment>
<evidence type="ECO:0008006" key="3">
    <source>
        <dbReference type="Google" id="ProtNLM"/>
    </source>
</evidence>
<dbReference type="Gene3D" id="3.90.1150.10">
    <property type="entry name" value="Aspartate Aminotransferase, domain 1"/>
    <property type="match status" value="1"/>
</dbReference>
<protein>
    <recommendedName>
        <fullName evidence="3">Ornithine aminotransferase</fullName>
    </recommendedName>
</protein>
<dbReference type="EMBL" id="DMDD01000324">
    <property type="protein sequence ID" value="HAF73586.1"/>
    <property type="molecule type" value="Genomic_DNA"/>
</dbReference>
<name>A0A3B9QXA2_9CORY</name>